<evidence type="ECO:0000313" key="9">
    <source>
        <dbReference type="EMBL" id="PTL96446.1"/>
    </source>
</evidence>
<feature type="transmembrane region" description="Helical" evidence="7">
    <location>
        <begin position="65"/>
        <end position="84"/>
    </location>
</feature>
<feature type="transmembrane region" description="Helical" evidence="7">
    <location>
        <begin position="184"/>
        <end position="206"/>
    </location>
</feature>
<keyword evidence="2" id="KW-1003">Cell membrane</keyword>
<evidence type="ECO:0000256" key="2">
    <source>
        <dbReference type="ARBA" id="ARBA00022475"/>
    </source>
</evidence>
<feature type="transmembrane region" description="Helical" evidence="7">
    <location>
        <begin position="406"/>
        <end position="429"/>
    </location>
</feature>
<feature type="domain" description="TRAP C4-dicarboxylate transport system permease DctM subunit" evidence="8">
    <location>
        <begin position="21"/>
        <end position="430"/>
    </location>
</feature>
<dbReference type="PANTHER" id="PTHR33362">
    <property type="entry name" value="SIALIC ACID TRAP TRANSPORTER PERMEASE PROTEIN SIAT-RELATED"/>
    <property type="match status" value="1"/>
</dbReference>
<protein>
    <recommendedName>
        <fullName evidence="7">TRAP transporter large permease protein</fullName>
    </recommendedName>
</protein>
<feature type="transmembrane region" description="Helical" evidence="7">
    <location>
        <begin position="350"/>
        <end position="366"/>
    </location>
</feature>
<comment type="subunit">
    <text evidence="7">The complex comprises the extracytoplasmic solute receptor protein and the two transmembrane proteins.</text>
</comment>
<organism evidence="9 10">
    <name type="scientific">Halomonas litopenaei</name>
    <dbReference type="NCBI Taxonomy" id="2109328"/>
    <lineage>
        <taxon>Bacteria</taxon>
        <taxon>Pseudomonadati</taxon>
        <taxon>Pseudomonadota</taxon>
        <taxon>Gammaproteobacteria</taxon>
        <taxon>Oceanospirillales</taxon>
        <taxon>Halomonadaceae</taxon>
        <taxon>Halomonas</taxon>
    </lineage>
</organism>
<feature type="transmembrane region" description="Helical" evidence="7">
    <location>
        <begin position="21"/>
        <end position="45"/>
    </location>
</feature>
<feature type="transmembrane region" description="Helical" evidence="7">
    <location>
        <begin position="227"/>
        <end position="249"/>
    </location>
</feature>
<dbReference type="NCBIfam" id="TIGR00786">
    <property type="entry name" value="dctM"/>
    <property type="match status" value="1"/>
</dbReference>
<accession>A0ABX5J2X5</accession>
<evidence type="ECO:0000256" key="3">
    <source>
        <dbReference type="ARBA" id="ARBA00022519"/>
    </source>
</evidence>
<comment type="similarity">
    <text evidence="7">Belongs to the TRAP transporter large permease family.</text>
</comment>
<evidence type="ECO:0000256" key="1">
    <source>
        <dbReference type="ARBA" id="ARBA00004429"/>
    </source>
</evidence>
<sequence>MEFMELQQAAASLDWTFYAPLAALIVMILVGVPVWVAIGLGTLGMLTFTETLPLSVFGESLFEGINAFALIAVPLFILTGDALVRSGLSGKLLDVAEASVGGLKTGLGSSTTLGCGFFACISGSDAAGAAAVGRMTIPRLVERGYPLPAACALVASGACTGILIPPSIAYIVMGLVLGMSASTLFLAAAIPGVMVMISVMATNMVLNRIYGFEGDRERFSWRRWIDTVWDARWALFVPVVILGGIYTGIFTPTEAASVAVVVVVIIGLRQGRLTLGDIPRMLESSARVCGVIVPIIAVSLPLAQSLASLDIPQTLVSGISGVTDAPWLMILMMIGILVLAGCVMETTPNIVILAPLLLPLALEAGMNEFHFAILMVTTLGLGFITPPLGLNLFVVSGLTRCSVLSIARYALPFVLGMLIVVLMIAYLPWLSTWAIG</sequence>
<evidence type="ECO:0000256" key="6">
    <source>
        <dbReference type="ARBA" id="ARBA00023136"/>
    </source>
</evidence>
<keyword evidence="7" id="KW-0813">Transport</keyword>
<evidence type="ECO:0000256" key="4">
    <source>
        <dbReference type="ARBA" id="ARBA00022692"/>
    </source>
</evidence>
<name>A0ABX5J2X5_9GAMM</name>
<comment type="subcellular location">
    <subcellularLocation>
        <location evidence="1 7">Cell inner membrane</location>
        <topology evidence="1 7">Multi-pass membrane protein</topology>
    </subcellularLocation>
</comment>
<dbReference type="Proteomes" id="UP000241895">
    <property type="component" value="Unassembled WGS sequence"/>
</dbReference>
<feature type="transmembrane region" description="Helical" evidence="7">
    <location>
        <begin position="287"/>
        <end position="307"/>
    </location>
</feature>
<comment type="caution">
    <text evidence="9">The sequence shown here is derived from an EMBL/GenBank/DDBJ whole genome shotgun (WGS) entry which is preliminary data.</text>
</comment>
<dbReference type="InterPro" id="IPR004681">
    <property type="entry name" value="TRAP_DctM"/>
</dbReference>
<dbReference type="PANTHER" id="PTHR33362:SF5">
    <property type="entry name" value="C4-DICARBOXYLATE TRAP TRANSPORTER LARGE PERMEASE PROTEIN DCTM"/>
    <property type="match status" value="1"/>
</dbReference>
<gene>
    <name evidence="9" type="ORF">C6W88_03485</name>
</gene>
<dbReference type="PIRSF" id="PIRSF006066">
    <property type="entry name" value="HI0050"/>
    <property type="match status" value="1"/>
</dbReference>
<feature type="transmembrane region" description="Helical" evidence="7">
    <location>
        <begin position="327"/>
        <end position="343"/>
    </location>
</feature>
<evidence type="ECO:0000256" key="5">
    <source>
        <dbReference type="ARBA" id="ARBA00022989"/>
    </source>
</evidence>
<dbReference type="Pfam" id="PF06808">
    <property type="entry name" value="DctM"/>
    <property type="match status" value="1"/>
</dbReference>
<keyword evidence="10" id="KW-1185">Reference proteome</keyword>
<keyword evidence="5 7" id="KW-1133">Transmembrane helix</keyword>
<comment type="function">
    <text evidence="7">Part of the tripartite ATP-independent periplasmic (TRAP) transport system.</text>
</comment>
<feature type="transmembrane region" description="Helical" evidence="7">
    <location>
        <begin position="372"/>
        <end position="394"/>
    </location>
</feature>
<evidence type="ECO:0000259" key="8">
    <source>
        <dbReference type="Pfam" id="PF06808"/>
    </source>
</evidence>
<dbReference type="EMBL" id="PXNS01000001">
    <property type="protein sequence ID" value="PTL96446.1"/>
    <property type="molecule type" value="Genomic_DNA"/>
</dbReference>
<keyword evidence="6 7" id="KW-0472">Membrane</keyword>
<keyword evidence="4 7" id="KW-0812">Transmembrane</keyword>
<keyword evidence="3 7" id="KW-0997">Cell inner membrane</keyword>
<evidence type="ECO:0000313" key="10">
    <source>
        <dbReference type="Proteomes" id="UP000241895"/>
    </source>
</evidence>
<dbReference type="InterPro" id="IPR010656">
    <property type="entry name" value="DctM"/>
</dbReference>
<feature type="transmembrane region" description="Helical" evidence="7">
    <location>
        <begin position="255"/>
        <end position="275"/>
    </location>
</feature>
<proteinExistence type="inferred from homology"/>
<evidence type="ECO:0000256" key="7">
    <source>
        <dbReference type="RuleBase" id="RU369079"/>
    </source>
</evidence>
<reference evidence="9 10" key="1">
    <citation type="submission" date="2018-03" db="EMBL/GenBank/DDBJ databases">
        <authorList>
            <person name="Zhou J."/>
            <person name="Li X."/>
            <person name="Xue M."/>
            <person name="Yin J."/>
        </authorList>
    </citation>
    <scope>NUCLEOTIDE SEQUENCE [LARGE SCALE GENOMIC DNA]</scope>
    <source>
        <strain evidence="9 10">SYSU ZJ2214</strain>
    </source>
</reference>
<feature type="transmembrane region" description="Helical" evidence="7">
    <location>
        <begin position="144"/>
        <end position="164"/>
    </location>
</feature>